<dbReference type="NCBIfam" id="TIGR04183">
    <property type="entry name" value="Por_Secre_tail"/>
    <property type="match status" value="1"/>
</dbReference>
<protein>
    <recommendedName>
        <fullName evidence="2">Secretion system C-terminal sorting domain-containing protein</fullName>
    </recommendedName>
</protein>
<dbReference type="EMBL" id="NJBN01000013">
    <property type="protein sequence ID" value="TKJ37276.1"/>
    <property type="molecule type" value="Genomic_DNA"/>
</dbReference>
<name>A0A532UQR3_UNCL8</name>
<feature type="domain" description="Secretion system C-terminal sorting" evidence="2">
    <location>
        <begin position="322"/>
        <end position="396"/>
    </location>
</feature>
<feature type="chain" id="PRO_5021863542" description="Secretion system C-terminal sorting domain-containing protein" evidence="1">
    <location>
        <begin position="26"/>
        <end position="400"/>
    </location>
</feature>
<comment type="caution">
    <text evidence="3">The sequence shown here is derived from an EMBL/GenBank/DDBJ whole genome shotgun (WGS) entry which is preliminary data.</text>
</comment>
<dbReference type="Gene3D" id="2.60.40.4070">
    <property type="match status" value="1"/>
</dbReference>
<gene>
    <name evidence="3" type="ORF">CEE37_14305</name>
</gene>
<dbReference type="Proteomes" id="UP000319619">
    <property type="component" value="Unassembled WGS sequence"/>
</dbReference>
<evidence type="ECO:0000313" key="3">
    <source>
        <dbReference type="EMBL" id="TKJ37276.1"/>
    </source>
</evidence>
<feature type="signal peptide" evidence="1">
    <location>
        <begin position="1"/>
        <end position="25"/>
    </location>
</feature>
<dbReference type="InterPro" id="IPR026444">
    <property type="entry name" value="Secre_tail"/>
</dbReference>
<organism evidence="3 4">
    <name type="scientific">candidate division LCP-89 bacterium B3_LCP</name>
    <dbReference type="NCBI Taxonomy" id="2012998"/>
    <lineage>
        <taxon>Bacteria</taxon>
        <taxon>Pseudomonadati</taxon>
        <taxon>Bacteria division LCP-89</taxon>
    </lineage>
</organism>
<keyword evidence="1" id="KW-0732">Signal</keyword>
<evidence type="ECO:0000313" key="4">
    <source>
        <dbReference type="Proteomes" id="UP000319619"/>
    </source>
</evidence>
<evidence type="ECO:0000256" key="1">
    <source>
        <dbReference type="SAM" id="SignalP"/>
    </source>
</evidence>
<dbReference type="Pfam" id="PF18962">
    <property type="entry name" value="Por_Secre_tail"/>
    <property type="match status" value="1"/>
</dbReference>
<sequence>MNLPKVCSITLLVLILVGFAAVAQATDVYGQVRICDGTCYGGIGMDGVTVLLYDIAHTVEYSTVTVTDEAFQLQHNLESPMGIYYFDNIPYREDYVVEVIEPIGVTTAVDPSQGSWWNANPREIGTSFYRCFLMDLGSGNFEPRTIGFWKHQANVSVKGKGNAQVPPEEFAALLDLVFEHFDGADNFPIDGVSSVVGNALTDQDALNTFKLSNGGSAGMVNKAKKQLLALLLNVVAEYVYEWDVISEDDRTVSEAISFGADMITNSGAAIETAKDAMDYINNGITVPAGWIPEYGMIYYGNISETIANNLDLPDNLVLMSNYPNPFNPETTISFNLPQAGNITLSIYNLQGQLVEELLTGNQEAGLHGITWNAAGYPSGTYIYSLSNDMGNTTGKMLLLK</sequence>
<reference evidence="3 4" key="1">
    <citation type="submission" date="2017-06" db="EMBL/GenBank/DDBJ databases">
        <title>Novel microbial phyla capable of carbon fixation and sulfur reduction in deep-sea sediments.</title>
        <authorList>
            <person name="Huang J."/>
            <person name="Baker B."/>
            <person name="Wang Y."/>
        </authorList>
    </citation>
    <scope>NUCLEOTIDE SEQUENCE [LARGE SCALE GENOMIC DNA]</scope>
    <source>
        <strain evidence="3">B3_LCP</strain>
    </source>
</reference>
<proteinExistence type="predicted"/>
<dbReference type="AlphaFoldDB" id="A0A532UQR3"/>
<accession>A0A532UQR3</accession>
<evidence type="ECO:0000259" key="2">
    <source>
        <dbReference type="Pfam" id="PF18962"/>
    </source>
</evidence>